<organism evidence="1 2">
    <name type="scientific">Endozoicomonas gorgoniicola</name>
    <dbReference type="NCBI Taxonomy" id="1234144"/>
    <lineage>
        <taxon>Bacteria</taxon>
        <taxon>Pseudomonadati</taxon>
        <taxon>Pseudomonadota</taxon>
        <taxon>Gammaproteobacteria</taxon>
        <taxon>Oceanospirillales</taxon>
        <taxon>Endozoicomonadaceae</taxon>
        <taxon>Endozoicomonas</taxon>
    </lineage>
</organism>
<reference evidence="1 2" key="1">
    <citation type="submission" date="2022-10" db="EMBL/GenBank/DDBJ databases">
        <title>High-quality genome sequences of two octocoral-associated bacteria, Endozoicomonas euniceicola EF212 and Endozoicomonas gorgoniicola PS125.</title>
        <authorList>
            <person name="Chiou Y.-J."/>
            <person name="Chen Y.-H."/>
        </authorList>
    </citation>
    <scope>NUCLEOTIDE SEQUENCE [LARGE SCALE GENOMIC DNA]</scope>
    <source>
        <strain evidence="1 2">PS125</strain>
    </source>
</reference>
<evidence type="ECO:0000313" key="2">
    <source>
        <dbReference type="Proteomes" id="UP001209854"/>
    </source>
</evidence>
<accession>A0ABT3MTY5</accession>
<name>A0ABT3MTY5_9GAMM</name>
<dbReference type="EMBL" id="JAPFCC010000001">
    <property type="protein sequence ID" value="MCW7552828.1"/>
    <property type="molecule type" value="Genomic_DNA"/>
</dbReference>
<sequence>MKLRHYYLWPDMNRFLVLWLILISCSSVASSLQQELNKMLNTLSSSSSPAVYQSQRRGVITGGSFHARTSINETNLTGFVPPNFSAGCGGIDLYGGSFSFINSEQFNKLIRDIAGNASGYLLGLAINAMNEKAYQHIEALQEKIMHLNSLFSNSCQMGQGIVNSLPMPAAMKKFQTDASLNISRANVADTFQAFTGTGLADRDPVKAWSQSASEQSKQQMTGNLVWDVLKKSSAISSPDFREAVMSLTGTVVVSMNGEGNPIIFPYVGNHLKVEDLIYGSQKTRLYRCRDRDQCLSLSLQDSQQITGLSEQLIQLLNAVADHWDQNAGSALSRTSNSVRPLSVLQSLPVGTGGMIRNLTTADVQLARQFIAQAAPHIAFYIVHQFIEDLHQVVQALVNMEGDQNPFSEQLQTTLRSSRQQLQQELHRLGQRYGRWGELIQDYRHMLAVAQQGRYQGSQYEAQKYHKYRSSSQSTHQ</sequence>
<keyword evidence="2" id="KW-1185">Reference proteome</keyword>
<dbReference type="RefSeq" id="WP_262567737.1">
    <property type="nucleotide sequence ID" value="NZ_JAPFCC010000001.1"/>
</dbReference>
<protein>
    <submittedName>
        <fullName evidence="1">Conjugal transfer protein TraH</fullName>
    </submittedName>
</protein>
<proteinExistence type="predicted"/>
<gene>
    <name evidence="1" type="ORF">NX722_09270</name>
</gene>
<dbReference type="InterPro" id="IPR010927">
    <property type="entry name" value="T4SS_TraH"/>
</dbReference>
<dbReference type="Pfam" id="PF06122">
    <property type="entry name" value="TraH"/>
    <property type="match status" value="1"/>
</dbReference>
<dbReference type="PROSITE" id="PS51257">
    <property type="entry name" value="PROKAR_LIPOPROTEIN"/>
    <property type="match status" value="1"/>
</dbReference>
<evidence type="ECO:0000313" key="1">
    <source>
        <dbReference type="EMBL" id="MCW7552828.1"/>
    </source>
</evidence>
<comment type="caution">
    <text evidence="1">The sequence shown here is derived from an EMBL/GenBank/DDBJ whole genome shotgun (WGS) entry which is preliminary data.</text>
</comment>
<dbReference type="Proteomes" id="UP001209854">
    <property type="component" value="Unassembled WGS sequence"/>
</dbReference>